<feature type="binding site" evidence="4">
    <location>
        <position position="64"/>
    </location>
    <ligand>
        <name>substrate</name>
    </ligand>
</feature>
<dbReference type="InterPro" id="IPR040442">
    <property type="entry name" value="Pyrv_kinase-like_dom_sf"/>
</dbReference>
<reference evidence="7 8" key="1">
    <citation type="submission" date="2016-06" db="EMBL/GenBank/DDBJ databases">
        <authorList>
            <person name="Kjaerup R.B."/>
            <person name="Dalgaard T.S."/>
            <person name="Juul-Madsen H.R."/>
        </authorList>
    </citation>
    <scope>NUCLEOTIDE SEQUENCE [LARGE SCALE GENOMIC DNA]</scope>
    <source>
        <strain evidence="7 8">1165133.8</strain>
    </source>
</reference>
<comment type="cofactor">
    <cofactor evidence="1">
        <name>Mg(2+)</name>
        <dbReference type="ChEBI" id="CHEBI:18420"/>
    </cofactor>
</comment>
<gene>
    <name evidence="7" type="ORF">A5634_01965</name>
</gene>
<dbReference type="PIRSF" id="PIRSF015582">
    <property type="entry name" value="Cit_lyase_B"/>
    <property type="match status" value="1"/>
</dbReference>
<dbReference type="GO" id="GO:0016829">
    <property type="term" value="F:lyase activity"/>
    <property type="evidence" value="ECO:0007669"/>
    <property type="project" value="UniProtKB-KW"/>
</dbReference>
<feature type="binding site" evidence="4">
    <location>
        <position position="112"/>
    </location>
    <ligand>
        <name>substrate</name>
    </ligand>
</feature>
<evidence type="ECO:0000256" key="5">
    <source>
        <dbReference type="PIRSR" id="PIRSR015582-2"/>
    </source>
</evidence>
<dbReference type="Proteomes" id="UP000093928">
    <property type="component" value="Unassembled WGS sequence"/>
</dbReference>
<dbReference type="PANTHER" id="PTHR32308:SF10">
    <property type="entry name" value="CITRATE LYASE SUBUNIT BETA"/>
    <property type="match status" value="1"/>
</dbReference>
<accession>A0A1A3NVZ2</accession>
<keyword evidence="7" id="KW-0456">Lyase</keyword>
<keyword evidence="2 5" id="KW-0479">Metal-binding</keyword>
<proteinExistence type="predicted"/>
<dbReference type="OrthoDB" id="5172636at2"/>
<dbReference type="InterPro" id="IPR005000">
    <property type="entry name" value="Aldolase/citrate-lyase_domain"/>
</dbReference>
<dbReference type="Gene3D" id="3.20.20.60">
    <property type="entry name" value="Phosphoenolpyruvate-binding domains"/>
    <property type="match status" value="1"/>
</dbReference>
<organism evidence="7 8">
    <name type="scientific">Mycobacterium asiaticum</name>
    <dbReference type="NCBI Taxonomy" id="1790"/>
    <lineage>
        <taxon>Bacteria</taxon>
        <taxon>Bacillati</taxon>
        <taxon>Actinomycetota</taxon>
        <taxon>Actinomycetes</taxon>
        <taxon>Mycobacteriales</taxon>
        <taxon>Mycobacteriaceae</taxon>
        <taxon>Mycobacterium</taxon>
    </lineage>
</organism>
<dbReference type="SUPFAM" id="SSF51621">
    <property type="entry name" value="Phosphoenolpyruvate/pyruvate domain"/>
    <property type="match status" value="1"/>
</dbReference>
<protein>
    <submittedName>
        <fullName evidence="7">Citrate lyase subunit beta</fullName>
    </submittedName>
</protein>
<dbReference type="GO" id="GO:0006107">
    <property type="term" value="P:oxaloacetate metabolic process"/>
    <property type="evidence" value="ECO:0007669"/>
    <property type="project" value="TreeGrafter"/>
</dbReference>
<evidence type="ECO:0000313" key="7">
    <source>
        <dbReference type="EMBL" id="OBK25189.1"/>
    </source>
</evidence>
<feature type="domain" description="HpcH/HpaI aldolase/citrate lyase" evidence="6">
    <location>
        <begin position="11"/>
        <end position="211"/>
    </location>
</feature>
<evidence type="ECO:0000256" key="1">
    <source>
        <dbReference type="ARBA" id="ARBA00001946"/>
    </source>
</evidence>
<comment type="caution">
    <text evidence="7">The sequence shown here is derived from an EMBL/GenBank/DDBJ whole genome shotgun (WGS) entry which is preliminary data.</text>
</comment>
<feature type="binding site" evidence="5">
    <location>
        <position position="112"/>
    </location>
    <ligand>
        <name>Mg(2+)</name>
        <dbReference type="ChEBI" id="CHEBI:18420"/>
    </ligand>
</feature>
<evidence type="ECO:0000313" key="8">
    <source>
        <dbReference type="Proteomes" id="UP000093928"/>
    </source>
</evidence>
<evidence type="ECO:0000256" key="2">
    <source>
        <dbReference type="ARBA" id="ARBA00022723"/>
    </source>
</evidence>
<evidence type="ECO:0000259" key="6">
    <source>
        <dbReference type="Pfam" id="PF03328"/>
    </source>
</evidence>
<evidence type="ECO:0000256" key="3">
    <source>
        <dbReference type="ARBA" id="ARBA00022842"/>
    </source>
</evidence>
<name>A0A1A3NVZ2_MYCAS</name>
<dbReference type="InterPro" id="IPR015813">
    <property type="entry name" value="Pyrv/PenolPyrv_kinase-like_dom"/>
</dbReference>
<dbReference type="GO" id="GO:0000287">
    <property type="term" value="F:magnesium ion binding"/>
    <property type="evidence" value="ECO:0007669"/>
    <property type="project" value="TreeGrafter"/>
</dbReference>
<dbReference type="EMBL" id="LZLS01000143">
    <property type="protein sequence ID" value="OBK25189.1"/>
    <property type="molecule type" value="Genomic_DNA"/>
</dbReference>
<sequence>MSLREAGPGWLFCPADRPERFAKAAAAADVVILDLEDGVAAAEKPAARQALRDTPLDPQRTVVRINAAGTDDQSRDLEALADTAYTTVMLPKTESATEVDALAPRDVIALVETPRGALFAAEIAAAERTVGMMWGAEDLVATLGGSSSRRSDGAYRDVARHVRSQILLAASAYGRLALDAVHLDIPDIEGLRAEAIDAATVGFDVTVAIHPSQVAVVREAYRPDDEKLAWARKVLHASRSERGVFAFEGQMVDSPVLRHAEAMLRRAGESIPDL</sequence>
<dbReference type="Pfam" id="PF03328">
    <property type="entry name" value="HpcH_HpaI"/>
    <property type="match status" value="1"/>
</dbReference>
<keyword evidence="3 5" id="KW-0460">Magnesium</keyword>
<feature type="binding site" evidence="5">
    <location>
        <position position="138"/>
    </location>
    <ligand>
        <name>Mg(2+)</name>
        <dbReference type="ChEBI" id="CHEBI:18420"/>
    </ligand>
</feature>
<dbReference type="InterPro" id="IPR011206">
    <property type="entry name" value="Citrate_lyase_beta/mcl1/mcl2"/>
</dbReference>
<dbReference type="RefSeq" id="WP_065144898.1">
    <property type="nucleotide sequence ID" value="NZ_LZLS01000143.1"/>
</dbReference>
<dbReference type="PANTHER" id="PTHR32308">
    <property type="entry name" value="LYASE BETA SUBUNIT, PUTATIVE (AFU_ORTHOLOGUE AFUA_4G13030)-RELATED"/>
    <property type="match status" value="1"/>
</dbReference>
<dbReference type="AlphaFoldDB" id="A0A1A3NVZ2"/>
<evidence type="ECO:0000256" key="4">
    <source>
        <dbReference type="PIRSR" id="PIRSR015582-1"/>
    </source>
</evidence>